<dbReference type="AlphaFoldDB" id="A0A1M5E520"/>
<evidence type="ECO:0008006" key="3">
    <source>
        <dbReference type="Google" id="ProtNLM"/>
    </source>
</evidence>
<accession>A0A1M5E520</accession>
<sequence>MPKTKEDRIKTVMGGGGHVVILGAGASIASTYRNGELYGKKLPSMDNFIDVVGLGDLIKDLPENLIAKNFETLYSNLHKDNPNSDLIKEIEFRISDYFGDMKLPNEPTIYDYLVLSLRGKDLIATFNWDPFLYQAWIRNKEFTNDLPRLSFLHGNVAIGYSEEDKRCGPAGMYMRKDGGYFEPTKLLYPIEQKNYTDDEFINTEWDRLKYWLNSDSTKLVTIFGYGAPKSDLEAVKLLNEAWGTGEKRNMEQFEIIDIRDEEIVRESWDNFIHSHHYDYSTNFFESSLADNPRRTSESYFQHILPMSPDEAFSASNPVNSELKTFDEFWEWHRPLIEAENEYEAKNK</sequence>
<gene>
    <name evidence="1" type="ORF">SAMN05443549_101192</name>
</gene>
<reference evidence="2" key="1">
    <citation type="submission" date="2016-11" db="EMBL/GenBank/DDBJ databases">
        <authorList>
            <person name="Varghese N."/>
            <person name="Submissions S."/>
        </authorList>
    </citation>
    <scope>NUCLEOTIDE SEQUENCE [LARGE SCALE GENOMIC DNA]</scope>
    <source>
        <strain evidence="2">DSM 19978</strain>
    </source>
</reference>
<dbReference type="OrthoDB" id="32195at2"/>
<organism evidence="1 2">
    <name type="scientific">Flavobacterium fluvii</name>
    <dbReference type="NCBI Taxonomy" id="468056"/>
    <lineage>
        <taxon>Bacteria</taxon>
        <taxon>Pseudomonadati</taxon>
        <taxon>Bacteroidota</taxon>
        <taxon>Flavobacteriia</taxon>
        <taxon>Flavobacteriales</taxon>
        <taxon>Flavobacteriaceae</taxon>
        <taxon>Flavobacterium</taxon>
    </lineage>
</organism>
<name>A0A1M5E520_9FLAO</name>
<dbReference type="RefSeq" id="WP_073367236.1">
    <property type="nucleotide sequence ID" value="NZ_FQWB01000001.1"/>
</dbReference>
<evidence type="ECO:0000313" key="1">
    <source>
        <dbReference type="EMBL" id="SHF74161.1"/>
    </source>
</evidence>
<proteinExistence type="predicted"/>
<protein>
    <recommendedName>
        <fullName evidence="3">SIR2-like domain-containing protein</fullName>
    </recommendedName>
</protein>
<dbReference type="STRING" id="468056.SAMN05443549_101192"/>
<evidence type="ECO:0000313" key="2">
    <source>
        <dbReference type="Proteomes" id="UP000184516"/>
    </source>
</evidence>
<dbReference type="Proteomes" id="UP000184516">
    <property type="component" value="Unassembled WGS sequence"/>
</dbReference>
<keyword evidence="2" id="KW-1185">Reference proteome</keyword>
<dbReference type="EMBL" id="FQWB01000001">
    <property type="protein sequence ID" value="SHF74161.1"/>
    <property type="molecule type" value="Genomic_DNA"/>
</dbReference>